<dbReference type="InterPro" id="IPR001845">
    <property type="entry name" value="HTH_ArsR_DNA-bd_dom"/>
</dbReference>
<dbReference type="InterPro" id="IPR051011">
    <property type="entry name" value="Metal_resp_trans_reg"/>
</dbReference>
<protein>
    <submittedName>
        <fullName evidence="5">Transcriptional regulator</fullName>
    </submittedName>
</protein>
<dbReference type="AlphaFoldDB" id="A0A2R4XLH3"/>
<evidence type="ECO:0000259" key="4">
    <source>
        <dbReference type="PROSITE" id="PS50987"/>
    </source>
</evidence>
<dbReference type="Proteomes" id="UP000244571">
    <property type="component" value="Chromosome"/>
</dbReference>
<dbReference type="Pfam" id="PF12840">
    <property type="entry name" value="HTH_20"/>
    <property type="match status" value="1"/>
</dbReference>
<reference evidence="5 6" key="1">
    <citation type="submission" date="2018-04" db="EMBL/GenBank/DDBJ databases">
        <title>Bordetella sp. HZ20 isolated from seawater.</title>
        <authorList>
            <person name="Sun C."/>
        </authorList>
    </citation>
    <scope>NUCLEOTIDE SEQUENCE [LARGE SCALE GENOMIC DNA]</scope>
    <source>
        <strain evidence="5 6">HZ20</strain>
    </source>
</reference>
<dbReference type="EMBL" id="CP028901">
    <property type="protein sequence ID" value="AWB34624.1"/>
    <property type="molecule type" value="Genomic_DNA"/>
</dbReference>
<dbReference type="InterPro" id="IPR036388">
    <property type="entry name" value="WH-like_DNA-bd_sf"/>
</dbReference>
<dbReference type="NCBIfam" id="NF033788">
    <property type="entry name" value="HTH_metalloreg"/>
    <property type="match status" value="1"/>
</dbReference>
<dbReference type="KEGG" id="boz:DBV39_13895"/>
<dbReference type="RefSeq" id="WP_108622040.1">
    <property type="nucleotide sequence ID" value="NZ_CP028901.1"/>
</dbReference>
<dbReference type="SMART" id="SM00418">
    <property type="entry name" value="HTH_ARSR"/>
    <property type="match status" value="1"/>
</dbReference>
<gene>
    <name evidence="5" type="ORF">DBV39_13895</name>
</gene>
<sequence>MDVEKAASMLAAIGHSARLRVYRVLIEAGPSGRAAGELAHTLDIAPSSLSFHLKELVHAGLIQSRQHGRFVIYSVIFESMSELMLFLAKDCCEGNPCLPVNFSPAEAVNSIDCEGCGEPQPTK</sequence>
<proteinExistence type="predicted"/>
<evidence type="ECO:0000313" key="6">
    <source>
        <dbReference type="Proteomes" id="UP000244571"/>
    </source>
</evidence>
<evidence type="ECO:0000313" key="5">
    <source>
        <dbReference type="EMBL" id="AWB34624.1"/>
    </source>
</evidence>
<dbReference type="PANTHER" id="PTHR43132">
    <property type="entry name" value="ARSENICAL RESISTANCE OPERON REPRESSOR ARSR-RELATED"/>
    <property type="match status" value="1"/>
</dbReference>
<dbReference type="PROSITE" id="PS50987">
    <property type="entry name" value="HTH_ARSR_2"/>
    <property type="match status" value="1"/>
</dbReference>
<dbReference type="PRINTS" id="PR00778">
    <property type="entry name" value="HTHARSR"/>
</dbReference>
<feature type="domain" description="HTH arsR-type" evidence="4">
    <location>
        <begin position="1"/>
        <end position="95"/>
    </location>
</feature>
<keyword evidence="3" id="KW-0804">Transcription</keyword>
<dbReference type="Gene3D" id="1.10.10.10">
    <property type="entry name" value="Winged helix-like DNA-binding domain superfamily/Winged helix DNA-binding domain"/>
    <property type="match status" value="1"/>
</dbReference>
<evidence type="ECO:0000256" key="1">
    <source>
        <dbReference type="ARBA" id="ARBA00023015"/>
    </source>
</evidence>
<dbReference type="InterPro" id="IPR011991">
    <property type="entry name" value="ArsR-like_HTH"/>
</dbReference>
<keyword evidence="6" id="KW-1185">Reference proteome</keyword>
<dbReference type="GO" id="GO:0003677">
    <property type="term" value="F:DNA binding"/>
    <property type="evidence" value="ECO:0007669"/>
    <property type="project" value="UniProtKB-KW"/>
</dbReference>
<dbReference type="OrthoDB" id="5297460at2"/>
<accession>A0A2R4XLH3</accession>
<name>A0A2R4XLH3_9BURK</name>
<evidence type="ECO:0000256" key="2">
    <source>
        <dbReference type="ARBA" id="ARBA00023125"/>
    </source>
</evidence>
<keyword evidence="2" id="KW-0238">DNA-binding</keyword>
<evidence type="ECO:0000256" key="3">
    <source>
        <dbReference type="ARBA" id="ARBA00023163"/>
    </source>
</evidence>
<dbReference type="PANTHER" id="PTHR43132:SF2">
    <property type="entry name" value="ARSENICAL RESISTANCE OPERON REPRESSOR ARSR-RELATED"/>
    <property type="match status" value="1"/>
</dbReference>
<organism evidence="5 6">
    <name type="scientific">Orrella marina</name>
    <dbReference type="NCBI Taxonomy" id="2163011"/>
    <lineage>
        <taxon>Bacteria</taxon>
        <taxon>Pseudomonadati</taxon>
        <taxon>Pseudomonadota</taxon>
        <taxon>Betaproteobacteria</taxon>
        <taxon>Burkholderiales</taxon>
        <taxon>Alcaligenaceae</taxon>
        <taxon>Orrella</taxon>
    </lineage>
</organism>
<dbReference type="InterPro" id="IPR036390">
    <property type="entry name" value="WH_DNA-bd_sf"/>
</dbReference>
<dbReference type="SUPFAM" id="SSF46785">
    <property type="entry name" value="Winged helix' DNA-binding domain"/>
    <property type="match status" value="1"/>
</dbReference>
<keyword evidence="1" id="KW-0805">Transcription regulation</keyword>
<dbReference type="CDD" id="cd00090">
    <property type="entry name" value="HTH_ARSR"/>
    <property type="match status" value="1"/>
</dbReference>
<dbReference type="GO" id="GO:0003700">
    <property type="term" value="F:DNA-binding transcription factor activity"/>
    <property type="evidence" value="ECO:0007669"/>
    <property type="project" value="InterPro"/>
</dbReference>